<sequence length="471" mass="51218">MRPALPAVALALCCVLAGCNAFAPGATGDESLPTVTPADVPEGHPDRLAPGLTENRLTNVSALFAAHESVLANRSVAVEQRTSVRAENGSTLHERVYDYRFAANRSRVALDATGLPYDVENASVWSNETTTLVFREGQTPQYRVQNRPSGYEAAGLVAGTVGWNRNVDVRPVTTERVATDGDLAVYRVTVESGSVTTTLLVDERGLIHRVVERGVALSYGGEQYGPETTTTRVTTVTPDVGPVGPPPWVAEAREAIADREYVAPGVTTERVVDDDALRRAHLGVLEGESITYTTERWANTSNGTVARYDAERIREGPNRSNVRFVSVERTGDHGERTDRWQNASTGYQRTVEGNTTRYSETGSSRYVPLEPRLGRGLLTSETTITPFGDGRYRLVVEDVTATVAIRGVVVNPRTVVVFDERGFVSNVTRTYAVEGDGPTRYVAQTTRFTRLGETAVERPDWLDAAVNATSD</sequence>
<evidence type="ECO:0000313" key="2">
    <source>
        <dbReference type="Proteomes" id="UP000451471"/>
    </source>
</evidence>
<protein>
    <submittedName>
        <fullName evidence="1">Uncharacterized protein</fullName>
    </submittedName>
</protein>
<dbReference type="AlphaFoldDB" id="A0A6B0GLW1"/>
<comment type="caution">
    <text evidence="1">The sequence shown here is derived from an EMBL/GenBank/DDBJ whole genome shotgun (WGS) entry which is preliminary data.</text>
</comment>
<dbReference type="OrthoDB" id="248642at2157"/>
<accession>A0A6B0GLW1</accession>
<name>A0A6B0GLW1_9EURY</name>
<organism evidence="1 2">
    <name type="scientific">Halomarina oriensis</name>
    <dbReference type="NCBI Taxonomy" id="671145"/>
    <lineage>
        <taxon>Archaea</taxon>
        <taxon>Methanobacteriati</taxon>
        <taxon>Methanobacteriota</taxon>
        <taxon>Stenosarchaea group</taxon>
        <taxon>Halobacteria</taxon>
        <taxon>Halobacteriales</taxon>
        <taxon>Natronomonadaceae</taxon>
        <taxon>Halomarina</taxon>
    </lineage>
</organism>
<dbReference type="RefSeq" id="WP_158204516.1">
    <property type="nucleotide sequence ID" value="NZ_WSZK01000015.1"/>
</dbReference>
<reference evidence="1 2" key="1">
    <citation type="submission" date="2019-12" db="EMBL/GenBank/DDBJ databases">
        <title>Halocatena pleomorpha gen. nov. sp. nov., an extremely halophilic archaeon of family Halobacteriaceae isolated from saltpan soil.</title>
        <authorList>
            <person name="Pal Y."/>
            <person name="Verma A."/>
            <person name="Krishnamurthi S."/>
            <person name="Kumar P."/>
        </authorList>
    </citation>
    <scope>NUCLEOTIDE SEQUENCE [LARGE SCALE GENOMIC DNA]</scope>
    <source>
        <strain evidence="1 2">JCM 16495</strain>
    </source>
</reference>
<keyword evidence="2" id="KW-1185">Reference proteome</keyword>
<dbReference type="Proteomes" id="UP000451471">
    <property type="component" value="Unassembled WGS sequence"/>
</dbReference>
<proteinExistence type="predicted"/>
<dbReference type="EMBL" id="WSZK01000015">
    <property type="protein sequence ID" value="MWG34881.1"/>
    <property type="molecule type" value="Genomic_DNA"/>
</dbReference>
<gene>
    <name evidence="1" type="ORF">GQS65_10315</name>
</gene>
<dbReference type="PROSITE" id="PS51257">
    <property type="entry name" value="PROKAR_LIPOPROTEIN"/>
    <property type="match status" value="1"/>
</dbReference>
<evidence type="ECO:0000313" key="1">
    <source>
        <dbReference type="EMBL" id="MWG34881.1"/>
    </source>
</evidence>